<protein>
    <recommendedName>
        <fullName evidence="1">C-type lectin domain-containing protein</fullName>
    </recommendedName>
</protein>
<dbReference type="InterPro" id="IPR001304">
    <property type="entry name" value="C-type_lectin-like"/>
</dbReference>
<proteinExistence type="predicted"/>
<dbReference type="InterPro" id="IPR016186">
    <property type="entry name" value="C-type_lectin-like/link_sf"/>
</dbReference>
<feature type="non-terminal residue" evidence="2">
    <location>
        <position position="1"/>
    </location>
</feature>
<dbReference type="EMBL" id="CAXKWB010014340">
    <property type="protein sequence ID" value="CAL4110228.1"/>
    <property type="molecule type" value="Genomic_DNA"/>
</dbReference>
<evidence type="ECO:0000259" key="1">
    <source>
        <dbReference type="PROSITE" id="PS50041"/>
    </source>
</evidence>
<keyword evidence="3" id="KW-1185">Reference proteome</keyword>
<dbReference type="Proteomes" id="UP001497623">
    <property type="component" value="Unassembled WGS sequence"/>
</dbReference>
<evidence type="ECO:0000313" key="3">
    <source>
        <dbReference type="Proteomes" id="UP001497623"/>
    </source>
</evidence>
<organism evidence="2 3">
    <name type="scientific">Meganyctiphanes norvegica</name>
    <name type="common">Northern krill</name>
    <name type="synonym">Thysanopoda norvegica</name>
    <dbReference type="NCBI Taxonomy" id="48144"/>
    <lineage>
        <taxon>Eukaryota</taxon>
        <taxon>Metazoa</taxon>
        <taxon>Ecdysozoa</taxon>
        <taxon>Arthropoda</taxon>
        <taxon>Crustacea</taxon>
        <taxon>Multicrustacea</taxon>
        <taxon>Malacostraca</taxon>
        <taxon>Eumalacostraca</taxon>
        <taxon>Eucarida</taxon>
        <taxon>Euphausiacea</taxon>
        <taxon>Euphausiidae</taxon>
        <taxon>Meganyctiphanes</taxon>
    </lineage>
</organism>
<dbReference type="SMART" id="SM00034">
    <property type="entry name" value="CLECT"/>
    <property type="match status" value="1"/>
</dbReference>
<dbReference type="InterPro" id="IPR016187">
    <property type="entry name" value="CTDL_fold"/>
</dbReference>
<dbReference type="Gene3D" id="3.10.100.10">
    <property type="entry name" value="Mannose-Binding Protein A, subunit A"/>
    <property type="match status" value="1"/>
</dbReference>
<feature type="domain" description="C-type lectin" evidence="1">
    <location>
        <begin position="13"/>
        <end position="138"/>
    </location>
</feature>
<sequence>PDGKVCTAGFFKIGNQCFKFFPNIRHSWQGAKSKCQAEGLQQAKPNDPVTLRKYIVDNIGDKVAWLGAKGDNTAFKWDRNGMMIRNSDPLWWPRHPGHRVTTSYCLSLLSDSNSMSHFPTRPFFSDTCSASYIYALCEA</sequence>
<reference evidence="2 3" key="1">
    <citation type="submission" date="2024-05" db="EMBL/GenBank/DDBJ databases">
        <authorList>
            <person name="Wallberg A."/>
        </authorList>
    </citation>
    <scope>NUCLEOTIDE SEQUENCE [LARGE SCALE GENOMIC DNA]</scope>
</reference>
<accession>A0AAV2R586</accession>
<name>A0AAV2R586_MEGNR</name>
<dbReference type="PROSITE" id="PS50041">
    <property type="entry name" value="C_TYPE_LECTIN_2"/>
    <property type="match status" value="1"/>
</dbReference>
<dbReference type="SUPFAM" id="SSF56436">
    <property type="entry name" value="C-type lectin-like"/>
    <property type="match status" value="1"/>
</dbReference>
<comment type="caution">
    <text evidence="2">The sequence shown here is derived from an EMBL/GenBank/DDBJ whole genome shotgun (WGS) entry which is preliminary data.</text>
</comment>
<evidence type="ECO:0000313" key="2">
    <source>
        <dbReference type="EMBL" id="CAL4110228.1"/>
    </source>
</evidence>
<dbReference type="AlphaFoldDB" id="A0AAV2R586"/>
<dbReference type="CDD" id="cd00037">
    <property type="entry name" value="CLECT"/>
    <property type="match status" value="1"/>
</dbReference>
<gene>
    <name evidence="2" type="ORF">MNOR_LOCUS19363</name>
</gene>